<dbReference type="Pfam" id="PF16113">
    <property type="entry name" value="ECH_2"/>
    <property type="match status" value="1"/>
</dbReference>
<evidence type="ECO:0000259" key="4">
    <source>
        <dbReference type="Pfam" id="PF16113"/>
    </source>
</evidence>
<accession>A0AAU7XEW3</accession>
<evidence type="ECO:0000256" key="3">
    <source>
        <dbReference type="ARBA" id="ARBA00022801"/>
    </source>
</evidence>
<dbReference type="GO" id="GO:0006574">
    <property type="term" value="P:L-valine catabolic process"/>
    <property type="evidence" value="ECO:0007669"/>
    <property type="project" value="TreeGrafter"/>
</dbReference>
<sequence length="358" mass="37777">MSAEDFSTDEIRFSRLDRAGLATLSRPAALNALSHGMVKALAAQLAAWADDAAVEHVVIEGSGGKAFSAGGDIRRIYEMGMAQEPGQLDFFADEYRLNTLIKRYPKPYTALIDGIVMGGGVGLSVHGRYRVGTEKTLFAMPEVGIGFFPDVGGTAFLPRCPGGLGTYLAMTGARIGQADALAAGVLTHTVARDRLEDLKAALAEVADPAGVFDAFASDPGPASLAWHRKVIDHAFAAPSVAAILAALEGETGPSAAFAQEAAALIRSKSPTSVMIAFRQVRAGADLDFEACMRLEFRIVSRILQGHDFYEGVRAVLVDKDNKPAWRPASLSEVDPVDIDAHFVAPEGGDLEIPSPPGA</sequence>
<dbReference type="EC" id="3.1.2.4" evidence="2"/>
<evidence type="ECO:0000256" key="2">
    <source>
        <dbReference type="ARBA" id="ARBA00011915"/>
    </source>
</evidence>
<evidence type="ECO:0000256" key="1">
    <source>
        <dbReference type="ARBA" id="ARBA00001709"/>
    </source>
</evidence>
<feature type="domain" description="Enoyl-CoA hydratase/isomerase" evidence="4">
    <location>
        <begin position="20"/>
        <end position="342"/>
    </location>
</feature>
<dbReference type="InterPro" id="IPR045004">
    <property type="entry name" value="ECH_dom"/>
</dbReference>
<dbReference type="PANTHER" id="PTHR43176:SF3">
    <property type="entry name" value="3-HYDROXYISOBUTYRYL-COA HYDROLASE, MITOCHONDRIAL"/>
    <property type="match status" value="1"/>
</dbReference>
<comment type="catalytic activity">
    <reaction evidence="1">
        <text>3-hydroxy-2-methylpropanoyl-CoA + H2O = 3-hydroxy-2-methylpropanoate + CoA + H(+)</text>
        <dbReference type="Rhea" id="RHEA:20888"/>
        <dbReference type="ChEBI" id="CHEBI:11805"/>
        <dbReference type="ChEBI" id="CHEBI:15377"/>
        <dbReference type="ChEBI" id="CHEBI:15378"/>
        <dbReference type="ChEBI" id="CHEBI:57287"/>
        <dbReference type="ChEBI" id="CHEBI:57340"/>
        <dbReference type="EC" id="3.1.2.4"/>
    </reaction>
</comment>
<keyword evidence="3 5" id="KW-0378">Hydrolase</keyword>
<reference evidence="5" key="1">
    <citation type="submission" date="2024-06" db="EMBL/GenBank/DDBJ databases">
        <title>Methylostella associata gen. nov., sp. nov., a novel Ancalomicrobiaceae-affiliated facultatively methylotrophic bacteria that feed on methanotrophs of the genus Methylococcus.</title>
        <authorList>
            <person name="Saltykova V."/>
            <person name="Danilova O.V."/>
            <person name="Oshkin I.Y."/>
            <person name="Belova S.E."/>
            <person name="Pimenov N.V."/>
            <person name="Dedysh S.N."/>
        </authorList>
    </citation>
    <scope>NUCLEOTIDE SEQUENCE</scope>
    <source>
        <strain evidence="5">S20</strain>
    </source>
</reference>
<dbReference type="RefSeq" id="WP_407051688.1">
    <property type="nucleotide sequence ID" value="NZ_CP158568.1"/>
</dbReference>
<dbReference type="InterPro" id="IPR029045">
    <property type="entry name" value="ClpP/crotonase-like_dom_sf"/>
</dbReference>
<dbReference type="EMBL" id="CP158568">
    <property type="protein sequence ID" value="XBY46595.1"/>
    <property type="molecule type" value="Genomic_DNA"/>
</dbReference>
<dbReference type="SUPFAM" id="SSF52096">
    <property type="entry name" value="ClpP/crotonase"/>
    <property type="match status" value="1"/>
</dbReference>
<gene>
    <name evidence="5" type="ORF">ABS361_10500</name>
</gene>
<dbReference type="GO" id="GO:0003860">
    <property type="term" value="F:3-hydroxyisobutyryl-CoA hydrolase activity"/>
    <property type="evidence" value="ECO:0007669"/>
    <property type="project" value="UniProtKB-EC"/>
</dbReference>
<dbReference type="AlphaFoldDB" id="A0AAU7XEW3"/>
<dbReference type="Gene3D" id="3.90.226.10">
    <property type="entry name" value="2-enoyl-CoA Hydratase, Chain A, domain 1"/>
    <property type="match status" value="1"/>
</dbReference>
<evidence type="ECO:0000313" key="5">
    <source>
        <dbReference type="EMBL" id="XBY46595.1"/>
    </source>
</evidence>
<protein>
    <recommendedName>
        <fullName evidence="2">3-hydroxyisobutyryl-CoA hydrolase</fullName>
        <ecNumber evidence="2">3.1.2.4</ecNumber>
    </recommendedName>
</protein>
<name>A0AAU7XEW3_9HYPH</name>
<dbReference type="KEGG" id="mflg:ABS361_10500"/>
<dbReference type="InterPro" id="IPR032259">
    <property type="entry name" value="HIBYL-CoA-H"/>
</dbReference>
<dbReference type="NCBIfam" id="NF004127">
    <property type="entry name" value="PRK05617.1"/>
    <property type="match status" value="1"/>
</dbReference>
<dbReference type="PANTHER" id="PTHR43176">
    <property type="entry name" value="3-HYDROXYISOBUTYRYL-COA HYDROLASE-RELATED"/>
    <property type="match status" value="1"/>
</dbReference>
<dbReference type="CDD" id="cd06558">
    <property type="entry name" value="crotonase-like"/>
    <property type="match status" value="1"/>
</dbReference>
<organism evidence="5">
    <name type="scientific">Methyloraptor flagellatus</name>
    <dbReference type="NCBI Taxonomy" id="3162530"/>
    <lineage>
        <taxon>Bacteria</taxon>
        <taxon>Pseudomonadati</taxon>
        <taxon>Pseudomonadota</taxon>
        <taxon>Alphaproteobacteria</taxon>
        <taxon>Hyphomicrobiales</taxon>
        <taxon>Ancalomicrobiaceae</taxon>
        <taxon>Methyloraptor</taxon>
    </lineage>
</organism>
<proteinExistence type="predicted"/>